<evidence type="ECO:0000256" key="1">
    <source>
        <dbReference type="ARBA" id="ARBA00022614"/>
    </source>
</evidence>
<sequence length="311" mass="35488">MIFLLWSLSIFSEASGCFQEPIPPCSCRSISFYTTEITCKDATDIEQLQNSLKRYQDNPIRTLFIMDSSLQYFPSTIFSGLNFEKLHIMNCTFNALTDSEEAFEGAEKGLQTLIVQETTIYSGWNWQHLKKLTGLTEIRSIKAGLDEIDSDIAEISLLNLDSLQLTQDSISYIDDRAFARFTKLKILSLKRNLISEVKRSMFPDPATSLLQINLGHNKIEELPEDIFTNMPSLVAVLLGENSIVTIDKKAFGPVWSQLNKVDLLDNPLRCDCRLRWMMAVSFPKNTWARCEEPPKLNGTQIDKLHPDELWC</sequence>
<protein>
    <submittedName>
        <fullName evidence="5">Toll-7</fullName>
    </submittedName>
</protein>
<evidence type="ECO:0000313" key="6">
    <source>
        <dbReference type="Proteomes" id="UP000887013"/>
    </source>
</evidence>
<dbReference type="InterPro" id="IPR001611">
    <property type="entry name" value="Leu-rich_rpt"/>
</dbReference>
<dbReference type="PANTHER" id="PTHR24369:SF210">
    <property type="entry name" value="CHAOPTIN-RELATED"/>
    <property type="match status" value="1"/>
</dbReference>
<dbReference type="OrthoDB" id="9985976at2759"/>
<dbReference type="PROSITE" id="PS51450">
    <property type="entry name" value="LRR"/>
    <property type="match status" value="1"/>
</dbReference>
<feature type="chain" id="PRO_5036476586" evidence="4">
    <location>
        <begin position="17"/>
        <end position="311"/>
    </location>
</feature>
<proteinExistence type="predicted"/>
<dbReference type="InterPro" id="IPR050541">
    <property type="entry name" value="LRR_TM_domain-containing"/>
</dbReference>
<evidence type="ECO:0000256" key="3">
    <source>
        <dbReference type="ARBA" id="ARBA00022737"/>
    </source>
</evidence>
<reference evidence="5" key="1">
    <citation type="submission" date="2020-08" db="EMBL/GenBank/DDBJ databases">
        <title>Multicomponent nature underlies the extraordinary mechanical properties of spider dragline silk.</title>
        <authorList>
            <person name="Kono N."/>
            <person name="Nakamura H."/>
            <person name="Mori M."/>
            <person name="Yoshida Y."/>
            <person name="Ohtoshi R."/>
            <person name="Malay A.D."/>
            <person name="Moran D.A.P."/>
            <person name="Tomita M."/>
            <person name="Numata K."/>
            <person name="Arakawa K."/>
        </authorList>
    </citation>
    <scope>NUCLEOTIDE SEQUENCE</scope>
</reference>
<accession>A0A8X6PW13</accession>
<dbReference type="EMBL" id="BMAW01025328">
    <property type="protein sequence ID" value="GFT92038.1"/>
    <property type="molecule type" value="Genomic_DNA"/>
</dbReference>
<name>A0A8X6PW13_NEPPI</name>
<dbReference type="InterPro" id="IPR032675">
    <property type="entry name" value="LRR_dom_sf"/>
</dbReference>
<evidence type="ECO:0000256" key="2">
    <source>
        <dbReference type="ARBA" id="ARBA00022729"/>
    </source>
</evidence>
<keyword evidence="1" id="KW-0433">Leucine-rich repeat</keyword>
<organism evidence="5 6">
    <name type="scientific">Nephila pilipes</name>
    <name type="common">Giant wood spider</name>
    <name type="synonym">Nephila maculata</name>
    <dbReference type="NCBI Taxonomy" id="299642"/>
    <lineage>
        <taxon>Eukaryota</taxon>
        <taxon>Metazoa</taxon>
        <taxon>Ecdysozoa</taxon>
        <taxon>Arthropoda</taxon>
        <taxon>Chelicerata</taxon>
        <taxon>Arachnida</taxon>
        <taxon>Araneae</taxon>
        <taxon>Araneomorphae</taxon>
        <taxon>Entelegynae</taxon>
        <taxon>Araneoidea</taxon>
        <taxon>Nephilidae</taxon>
        <taxon>Nephila</taxon>
    </lineage>
</organism>
<gene>
    <name evidence="5" type="primary">NCL1_09995</name>
    <name evidence="5" type="ORF">NPIL_284261</name>
</gene>
<dbReference type="InterPro" id="IPR003591">
    <property type="entry name" value="Leu-rich_rpt_typical-subtyp"/>
</dbReference>
<dbReference type="Gene3D" id="3.80.10.10">
    <property type="entry name" value="Ribonuclease Inhibitor"/>
    <property type="match status" value="1"/>
</dbReference>
<dbReference type="Proteomes" id="UP000887013">
    <property type="component" value="Unassembled WGS sequence"/>
</dbReference>
<feature type="signal peptide" evidence="4">
    <location>
        <begin position="1"/>
        <end position="16"/>
    </location>
</feature>
<dbReference type="SMART" id="SM00369">
    <property type="entry name" value="LRR_TYP"/>
    <property type="match status" value="4"/>
</dbReference>
<dbReference type="InterPro" id="IPR026906">
    <property type="entry name" value="LRR_5"/>
</dbReference>
<keyword evidence="6" id="KW-1185">Reference proteome</keyword>
<dbReference type="GO" id="GO:0005886">
    <property type="term" value="C:plasma membrane"/>
    <property type="evidence" value="ECO:0007669"/>
    <property type="project" value="TreeGrafter"/>
</dbReference>
<evidence type="ECO:0000313" key="5">
    <source>
        <dbReference type="EMBL" id="GFT92038.1"/>
    </source>
</evidence>
<evidence type="ECO:0000256" key="4">
    <source>
        <dbReference type="SAM" id="SignalP"/>
    </source>
</evidence>
<dbReference type="AlphaFoldDB" id="A0A8X6PW13"/>
<dbReference type="SUPFAM" id="SSF52058">
    <property type="entry name" value="L domain-like"/>
    <property type="match status" value="1"/>
</dbReference>
<keyword evidence="3" id="KW-0677">Repeat</keyword>
<comment type="caution">
    <text evidence="5">The sequence shown here is derived from an EMBL/GenBank/DDBJ whole genome shotgun (WGS) entry which is preliminary data.</text>
</comment>
<dbReference type="PANTHER" id="PTHR24369">
    <property type="entry name" value="ANTIGEN BSP, PUTATIVE-RELATED"/>
    <property type="match status" value="1"/>
</dbReference>
<keyword evidence="2 4" id="KW-0732">Signal</keyword>
<dbReference type="Pfam" id="PF13306">
    <property type="entry name" value="LRR_5"/>
    <property type="match status" value="1"/>
</dbReference>